<dbReference type="GO" id="GO:0016020">
    <property type="term" value="C:membrane"/>
    <property type="evidence" value="ECO:0007669"/>
    <property type="project" value="UniProtKB-SubCell"/>
</dbReference>
<feature type="transmembrane region" description="Helical" evidence="6">
    <location>
        <begin position="291"/>
        <end position="313"/>
    </location>
</feature>
<comment type="caution">
    <text evidence="7">The sequence shown here is derived from an EMBL/GenBank/DDBJ whole genome shotgun (WGS) entry which is preliminary data.</text>
</comment>
<feature type="transmembrane region" description="Helical" evidence="6">
    <location>
        <begin position="325"/>
        <end position="344"/>
    </location>
</feature>
<dbReference type="AlphaFoldDB" id="A0A242U1K7"/>
<gene>
    <name evidence="7" type="ORF">CAT59_17370</name>
</gene>
<evidence type="ECO:0000313" key="7">
    <source>
        <dbReference type="EMBL" id="OTU25978.1"/>
    </source>
</evidence>
<dbReference type="PANTHER" id="PTHR23506:SF23">
    <property type="entry name" value="GH10249P"/>
    <property type="match status" value="1"/>
</dbReference>
<keyword evidence="4 6" id="KW-1133">Transmembrane helix</keyword>
<feature type="transmembrane region" description="Helical" evidence="6">
    <location>
        <begin position="12"/>
        <end position="37"/>
    </location>
</feature>
<feature type="transmembrane region" description="Helical" evidence="6">
    <location>
        <begin position="131"/>
        <end position="154"/>
    </location>
</feature>
<dbReference type="Gene3D" id="1.20.1250.20">
    <property type="entry name" value="MFS general substrate transporter like domains"/>
    <property type="match status" value="1"/>
</dbReference>
<feature type="transmembrane region" description="Helical" evidence="6">
    <location>
        <begin position="160"/>
        <end position="181"/>
    </location>
</feature>
<evidence type="ECO:0000256" key="5">
    <source>
        <dbReference type="ARBA" id="ARBA00023136"/>
    </source>
</evidence>
<feature type="transmembrane region" description="Helical" evidence="6">
    <location>
        <begin position="75"/>
        <end position="91"/>
    </location>
</feature>
<organism evidence="7 8">
    <name type="scientific">Acinetobacter pittii</name>
    <name type="common">Acinetobacter genomosp. 3</name>
    <dbReference type="NCBI Taxonomy" id="48296"/>
    <lineage>
        <taxon>Bacteria</taxon>
        <taxon>Pseudomonadati</taxon>
        <taxon>Pseudomonadota</taxon>
        <taxon>Gammaproteobacteria</taxon>
        <taxon>Moraxellales</taxon>
        <taxon>Moraxellaceae</taxon>
        <taxon>Acinetobacter</taxon>
        <taxon>Acinetobacter calcoaceticus/baumannii complex</taxon>
    </lineage>
</organism>
<sequence>MMHKIESKRGMLALMTSHCAGMVDLVALPIWIGTLIANYHFGFQQAGGLVTLFLLGAMLASLIFAPIFNRFNPKWPVFIGFLSACCAFYLASKNTHFSVLAILHLVGGFSAGLALSFTHGTMGRSINPHRIFGFAGLALGIFAILFLAGSLNLIRNFGGSTLFLILASIMAVAAFIAFLFYPQVNKKQDNIQFEAYHRPKFSKYIWCCIFGISLLAMTNSMNISFYERIGIARGFGESSVALTLIIYGIVSIFPAPIAAFTQKYLNPLAVICIGPIFQAIFSLVLTHSHNYFLYTVAGSCMVFTILFTHTYAFGLLARLEPTGRAVAGTPAMLMFGAALGPILAGTLVQYISFEAIGIMGCILVVVQLILFNIVRAYYTNHGIAQNA</sequence>
<name>A0A242U1K7_ACIPI</name>
<comment type="subcellular location">
    <subcellularLocation>
        <location evidence="1">Membrane</location>
        <topology evidence="1">Multi-pass membrane protein</topology>
    </subcellularLocation>
</comment>
<proteinExistence type="predicted"/>
<dbReference type="Proteomes" id="UP000195162">
    <property type="component" value="Unassembled WGS sequence"/>
</dbReference>
<accession>A0A242U1K7</accession>
<feature type="transmembrane region" description="Helical" evidence="6">
    <location>
        <begin position="97"/>
        <end position="119"/>
    </location>
</feature>
<dbReference type="Pfam" id="PF07690">
    <property type="entry name" value="MFS_1"/>
    <property type="match status" value="1"/>
</dbReference>
<feature type="transmembrane region" description="Helical" evidence="6">
    <location>
        <begin position="350"/>
        <end position="371"/>
    </location>
</feature>
<evidence type="ECO:0000256" key="1">
    <source>
        <dbReference type="ARBA" id="ARBA00004141"/>
    </source>
</evidence>
<dbReference type="EMBL" id="NGIR01000032">
    <property type="protein sequence ID" value="OTU25978.1"/>
    <property type="molecule type" value="Genomic_DNA"/>
</dbReference>
<dbReference type="GO" id="GO:0022857">
    <property type="term" value="F:transmembrane transporter activity"/>
    <property type="evidence" value="ECO:0007669"/>
    <property type="project" value="InterPro"/>
</dbReference>
<keyword evidence="2" id="KW-0813">Transport</keyword>
<feature type="transmembrane region" description="Helical" evidence="6">
    <location>
        <begin position="267"/>
        <end position="285"/>
    </location>
</feature>
<evidence type="ECO:0000256" key="4">
    <source>
        <dbReference type="ARBA" id="ARBA00022989"/>
    </source>
</evidence>
<evidence type="ECO:0000256" key="6">
    <source>
        <dbReference type="SAM" id="Phobius"/>
    </source>
</evidence>
<dbReference type="RefSeq" id="WP_086376289.1">
    <property type="nucleotide sequence ID" value="NZ_JADWOA010000005.1"/>
</dbReference>
<dbReference type="InterPro" id="IPR050930">
    <property type="entry name" value="MFS_Vesicular_Transporter"/>
</dbReference>
<keyword evidence="5 6" id="KW-0472">Membrane</keyword>
<feature type="transmembrane region" description="Helical" evidence="6">
    <location>
        <begin position="49"/>
        <end position="68"/>
    </location>
</feature>
<dbReference type="InterPro" id="IPR011701">
    <property type="entry name" value="MFS"/>
</dbReference>
<reference evidence="7 8" key="1">
    <citation type="submission" date="2017-05" db="EMBL/GenBank/DDBJ databases">
        <authorList>
            <person name="Song R."/>
            <person name="Chenine A.L."/>
            <person name="Ruprecht R.M."/>
        </authorList>
    </citation>
    <scope>NUCLEOTIDE SEQUENCE [LARGE SCALE GENOMIC DNA]</scope>
    <source>
        <strain evidence="7 8">ARLG1955</strain>
    </source>
</reference>
<dbReference type="PANTHER" id="PTHR23506">
    <property type="entry name" value="GH10249P"/>
    <property type="match status" value="1"/>
</dbReference>
<dbReference type="InterPro" id="IPR036259">
    <property type="entry name" value="MFS_trans_sf"/>
</dbReference>
<evidence type="ECO:0000256" key="3">
    <source>
        <dbReference type="ARBA" id="ARBA00022692"/>
    </source>
</evidence>
<feature type="transmembrane region" description="Helical" evidence="6">
    <location>
        <begin position="201"/>
        <end position="220"/>
    </location>
</feature>
<evidence type="ECO:0000313" key="8">
    <source>
        <dbReference type="Proteomes" id="UP000195162"/>
    </source>
</evidence>
<protein>
    <submittedName>
        <fullName evidence="7">MFS transporter</fullName>
    </submittedName>
</protein>
<dbReference type="SUPFAM" id="SSF103473">
    <property type="entry name" value="MFS general substrate transporter"/>
    <property type="match status" value="1"/>
</dbReference>
<feature type="transmembrane region" description="Helical" evidence="6">
    <location>
        <begin position="240"/>
        <end position="260"/>
    </location>
</feature>
<keyword evidence="3 6" id="KW-0812">Transmembrane</keyword>
<evidence type="ECO:0000256" key="2">
    <source>
        <dbReference type="ARBA" id="ARBA00022448"/>
    </source>
</evidence>